<evidence type="ECO:0000259" key="4">
    <source>
        <dbReference type="Pfam" id="PF00582"/>
    </source>
</evidence>
<sequence length="293" mass="30555">MSTLANQQSIVVGVDGSAAALAAARWAAAIAARRAVRLEVVSVVPTFDYSLTAAQVADADLLPTLRMLAKKHADAAVTAVRADQPDLEITQANPEGVPADELVAAGEGARLVVVAANTDSRLTTLLLGSTALRVANQSACPVAVWRGDFGTPLPDTRPVLVGVDGSPDSNAAIGEAFELAALLGAGVLAVHAWAYQDLSQWSPRPESWDALAEQEHTLLGERLAGWCDKFPDVEVTRLVVRDSPTKALLQQAGEAQAVVTGSHGHNRVTGLLLGSTSQNLLHHAPCPVLVTRA</sequence>
<dbReference type="GO" id="GO:0005524">
    <property type="term" value="F:ATP binding"/>
    <property type="evidence" value="ECO:0007669"/>
    <property type="project" value="UniProtKB-KW"/>
</dbReference>
<dbReference type="InterPro" id="IPR006015">
    <property type="entry name" value="Universal_stress_UspA"/>
</dbReference>
<dbReference type="EMBL" id="QNRE01000001">
    <property type="protein sequence ID" value="RBO96133.1"/>
    <property type="molecule type" value="Genomic_DNA"/>
</dbReference>
<evidence type="ECO:0000256" key="1">
    <source>
        <dbReference type="ARBA" id="ARBA00008791"/>
    </source>
</evidence>
<dbReference type="Pfam" id="PF00582">
    <property type="entry name" value="Usp"/>
    <property type="match status" value="2"/>
</dbReference>
<dbReference type="OrthoDB" id="3174546at2"/>
<gene>
    <name evidence="5" type="ORF">DFR74_101144</name>
</gene>
<keyword evidence="2" id="KW-0547">Nucleotide-binding</keyword>
<organism evidence="5 6">
    <name type="scientific">Nocardia puris</name>
    <dbReference type="NCBI Taxonomy" id="208602"/>
    <lineage>
        <taxon>Bacteria</taxon>
        <taxon>Bacillati</taxon>
        <taxon>Actinomycetota</taxon>
        <taxon>Actinomycetes</taxon>
        <taxon>Mycobacteriales</taxon>
        <taxon>Nocardiaceae</taxon>
        <taxon>Nocardia</taxon>
    </lineage>
</organism>
<feature type="domain" description="UspA" evidence="4">
    <location>
        <begin position="157"/>
        <end position="292"/>
    </location>
</feature>
<keyword evidence="3" id="KW-0067">ATP-binding</keyword>
<evidence type="ECO:0000313" key="5">
    <source>
        <dbReference type="EMBL" id="RBO96133.1"/>
    </source>
</evidence>
<accession>A0A366E1E8</accession>
<dbReference type="PRINTS" id="PR01438">
    <property type="entry name" value="UNVRSLSTRESS"/>
</dbReference>
<dbReference type="PANTHER" id="PTHR46268:SF27">
    <property type="entry name" value="UNIVERSAL STRESS PROTEIN RV2623"/>
    <property type="match status" value="1"/>
</dbReference>
<dbReference type="InterPro" id="IPR006016">
    <property type="entry name" value="UspA"/>
</dbReference>
<evidence type="ECO:0000256" key="3">
    <source>
        <dbReference type="ARBA" id="ARBA00022840"/>
    </source>
</evidence>
<dbReference type="Proteomes" id="UP000252586">
    <property type="component" value="Unassembled WGS sequence"/>
</dbReference>
<feature type="domain" description="UspA" evidence="4">
    <location>
        <begin position="9"/>
        <end position="145"/>
    </location>
</feature>
<dbReference type="InterPro" id="IPR014729">
    <property type="entry name" value="Rossmann-like_a/b/a_fold"/>
</dbReference>
<evidence type="ECO:0000256" key="2">
    <source>
        <dbReference type="ARBA" id="ARBA00022741"/>
    </source>
</evidence>
<comment type="caution">
    <text evidence="5">The sequence shown here is derived from an EMBL/GenBank/DDBJ whole genome shotgun (WGS) entry which is preliminary data.</text>
</comment>
<dbReference type="STRING" id="1210090.GCA_001613185_03245"/>
<comment type="similarity">
    <text evidence="1">Belongs to the universal stress protein A family.</text>
</comment>
<name>A0A366E1E8_9NOCA</name>
<protein>
    <submittedName>
        <fullName evidence="5">Nucleotide-binding universal stress UspA family protein</fullName>
    </submittedName>
</protein>
<dbReference type="Gene3D" id="3.40.50.620">
    <property type="entry name" value="HUPs"/>
    <property type="match status" value="2"/>
</dbReference>
<keyword evidence="6" id="KW-1185">Reference proteome</keyword>
<dbReference type="SUPFAM" id="SSF52402">
    <property type="entry name" value="Adenine nucleotide alpha hydrolases-like"/>
    <property type="match status" value="2"/>
</dbReference>
<reference evidence="5 6" key="1">
    <citation type="submission" date="2018-06" db="EMBL/GenBank/DDBJ databases">
        <title>Genomic Encyclopedia of Type Strains, Phase IV (KMG-IV): sequencing the most valuable type-strain genomes for metagenomic binning, comparative biology and taxonomic classification.</title>
        <authorList>
            <person name="Goeker M."/>
        </authorList>
    </citation>
    <scope>NUCLEOTIDE SEQUENCE [LARGE SCALE GENOMIC DNA]</scope>
    <source>
        <strain evidence="5 6">DSM 44599</strain>
    </source>
</reference>
<evidence type="ECO:0000313" key="6">
    <source>
        <dbReference type="Proteomes" id="UP000252586"/>
    </source>
</evidence>
<dbReference type="AlphaFoldDB" id="A0A366E1E8"/>
<dbReference type="PANTHER" id="PTHR46268">
    <property type="entry name" value="STRESS RESPONSE PROTEIN NHAX"/>
    <property type="match status" value="1"/>
</dbReference>
<dbReference type="CDD" id="cd00293">
    <property type="entry name" value="USP-like"/>
    <property type="match status" value="1"/>
</dbReference>
<dbReference type="RefSeq" id="WP_067509486.1">
    <property type="nucleotide sequence ID" value="NZ_CP107943.1"/>
</dbReference>
<proteinExistence type="inferred from homology"/>